<dbReference type="Proteomes" id="UP000494205">
    <property type="component" value="Unassembled WGS sequence"/>
</dbReference>
<reference evidence="1 2" key="1">
    <citation type="submission" date="2020-04" db="EMBL/GenBank/DDBJ databases">
        <authorList>
            <person name="De Canck E."/>
        </authorList>
    </citation>
    <scope>NUCLEOTIDE SEQUENCE [LARGE SCALE GENOMIC DNA]</scope>
    <source>
        <strain evidence="1 2">LMG 27174</strain>
    </source>
</reference>
<evidence type="ECO:0000313" key="1">
    <source>
        <dbReference type="EMBL" id="CAB3740491.1"/>
    </source>
</evidence>
<organism evidence="1 2">
    <name type="scientific">Paraburkholderia rhynchosiae</name>
    <dbReference type="NCBI Taxonomy" id="487049"/>
    <lineage>
        <taxon>Bacteria</taxon>
        <taxon>Pseudomonadati</taxon>
        <taxon>Pseudomonadota</taxon>
        <taxon>Betaproteobacteria</taxon>
        <taxon>Burkholderiales</taxon>
        <taxon>Burkholderiaceae</taxon>
        <taxon>Paraburkholderia</taxon>
    </lineage>
</organism>
<dbReference type="EMBL" id="CADIJZ010000043">
    <property type="protein sequence ID" value="CAB3740491.1"/>
    <property type="molecule type" value="Genomic_DNA"/>
</dbReference>
<name>A0A6J5CL45_9BURK</name>
<proteinExistence type="predicted"/>
<evidence type="ECO:0000313" key="2">
    <source>
        <dbReference type="Proteomes" id="UP000494205"/>
    </source>
</evidence>
<gene>
    <name evidence="1" type="ORF">LMG27174_06655</name>
</gene>
<sequence length="81" mass="8519">MANAISPRIVQLNAAFLGRNNAGFTPVDHIVGLRFRLADPFLMPDVATISNRPTIILNMLLSMGKAQTDCGPGGDESPPGG</sequence>
<accession>A0A6J5CL45</accession>
<dbReference type="AlphaFoldDB" id="A0A6J5CL45"/>
<protein>
    <submittedName>
        <fullName evidence="1">Uncharacterized protein</fullName>
    </submittedName>
</protein>